<dbReference type="EMBL" id="AWXA01000004">
    <property type="protein sequence ID" value="ERT62507.1"/>
    <property type="molecule type" value="Genomic_DNA"/>
</dbReference>
<keyword evidence="19" id="KW-1185">Reference proteome</keyword>
<dbReference type="PANTHER" id="PTHR11236:SF48">
    <property type="entry name" value="ISOCHORISMATE SYNTHASE MENF"/>
    <property type="match status" value="1"/>
</dbReference>
<dbReference type="InterPro" id="IPR015890">
    <property type="entry name" value="Chorismate_C"/>
</dbReference>
<comment type="similarity">
    <text evidence="3 15">Belongs to the anthranilate synthase component I family.</text>
</comment>
<evidence type="ECO:0000259" key="16">
    <source>
        <dbReference type="Pfam" id="PF00425"/>
    </source>
</evidence>
<evidence type="ECO:0000313" key="19">
    <source>
        <dbReference type="Proteomes" id="UP000017090"/>
    </source>
</evidence>
<dbReference type="SUPFAM" id="SSF56322">
    <property type="entry name" value="ADC synthase"/>
    <property type="match status" value="1"/>
</dbReference>
<evidence type="ECO:0000256" key="3">
    <source>
        <dbReference type="ARBA" id="ARBA00009562"/>
    </source>
</evidence>
<dbReference type="Proteomes" id="UP000017090">
    <property type="component" value="Unassembled WGS sequence"/>
</dbReference>
<dbReference type="STRING" id="1111454.HMPREF1250_1304"/>
<dbReference type="InterPro" id="IPR006805">
    <property type="entry name" value="Anth_synth_I_N"/>
</dbReference>
<reference evidence="18 19" key="1">
    <citation type="submission" date="2013-09" db="EMBL/GenBank/DDBJ databases">
        <authorList>
            <person name="Durkin A.S."/>
            <person name="Haft D.R."/>
            <person name="McCorrison J."/>
            <person name="Torralba M."/>
            <person name="Gillis M."/>
            <person name="Haft D.H."/>
            <person name="Methe B."/>
            <person name="Sutton G."/>
            <person name="Nelson K.E."/>
        </authorList>
    </citation>
    <scope>NUCLEOTIDE SEQUENCE [LARGE SCALE GENOMIC DNA]</scope>
    <source>
        <strain evidence="18 19">BV3C16-1</strain>
    </source>
</reference>
<evidence type="ECO:0000256" key="8">
    <source>
        <dbReference type="ARBA" id="ARBA00022723"/>
    </source>
</evidence>
<evidence type="ECO:0000256" key="9">
    <source>
        <dbReference type="ARBA" id="ARBA00022822"/>
    </source>
</evidence>
<dbReference type="UniPathway" id="UPA00035">
    <property type="reaction ID" value="UER00040"/>
</dbReference>
<dbReference type="NCBIfam" id="TIGR00564">
    <property type="entry name" value="trpE_most"/>
    <property type="match status" value="1"/>
</dbReference>
<dbReference type="PATRIC" id="fig|1111454.3.peg.128"/>
<dbReference type="RefSeq" id="WP_023052681.1">
    <property type="nucleotide sequence ID" value="NZ_AWXA01000004.1"/>
</dbReference>
<evidence type="ECO:0000256" key="12">
    <source>
        <dbReference type="ARBA" id="ARBA00023239"/>
    </source>
</evidence>
<keyword evidence="12 15" id="KW-0456">Lyase</keyword>
<comment type="catalytic activity">
    <reaction evidence="14 15">
        <text>chorismate + L-glutamine = anthranilate + pyruvate + L-glutamate + H(+)</text>
        <dbReference type="Rhea" id="RHEA:21732"/>
        <dbReference type="ChEBI" id="CHEBI:15361"/>
        <dbReference type="ChEBI" id="CHEBI:15378"/>
        <dbReference type="ChEBI" id="CHEBI:16567"/>
        <dbReference type="ChEBI" id="CHEBI:29748"/>
        <dbReference type="ChEBI" id="CHEBI:29985"/>
        <dbReference type="ChEBI" id="CHEBI:58359"/>
        <dbReference type="EC" id="4.1.3.27"/>
    </reaction>
</comment>
<dbReference type="OrthoDB" id="9803598at2"/>
<dbReference type="InterPro" id="IPR005801">
    <property type="entry name" value="ADC_synthase"/>
</dbReference>
<evidence type="ECO:0000256" key="1">
    <source>
        <dbReference type="ARBA" id="ARBA00001946"/>
    </source>
</evidence>
<organism evidence="18 19">
    <name type="scientific">Megasphaera vaginalis</name>
    <name type="common">ex Srinivasan et al. 2021</name>
    <dbReference type="NCBI Taxonomy" id="1111454"/>
    <lineage>
        <taxon>Bacteria</taxon>
        <taxon>Bacillati</taxon>
        <taxon>Bacillota</taxon>
        <taxon>Negativicutes</taxon>
        <taxon>Veillonellales</taxon>
        <taxon>Veillonellaceae</taxon>
        <taxon>Megasphaera</taxon>
    </lineage>
</organism>
<dbReference type="GO" id="GO:0000162">
    <property type="term" value="P:L-tryptophan biosynthetic process"/>
    <property type="evidence" value="ECO:0007669"/>
    <property type="project" value="UniProtKB-UniPathway"/>
</dbReference>
<dbReference type="Pfam" id="PF04715">
    <property type="entry name" value="Anth_synt_I_N"/>
    <property type="match status" value="1"/>
</dbReference>
<dbReference type="Gene3D" id="3.60.120.10">
    <property type="entry name" value="Anthranilate synthase"/>
    <property type="match status" value="1"/>
</dbReference>
<keyword evidence="11 15" id="KW-0057">Aromatic amino acid biosynthesis</keyword>
<feature type="domain" description="Chorismate-utilising enzyme C-terminal" evidence="16">
    <location>
        <begin position="219"/>
        <end position="472"/>
    </location>
</feature>
<evidence type="ECO:0000256" key="4">
    <source>
        <dbReference type="ARBA" id="ARBA00011575"/>
    </source>
</evidence>
<proteinExistence type="inferred from homology"/>
<dbReference type="PANTHER" id="PTHR11236">
    <property type="entry name" value="AMINOBENZOATE/ANTHRANILATE SYNTHASE"/>
    <property type="match status" value="1"/>
</dbReference>
<comment type="function">
    <text evidence="13 15">Part of a heterotetrameric complex that catalyzes the two-step biosynthesis of anthranilate, an intermediate in the biosynthesis of L-tryptophan. In the first step, the glutamine-binding beta subunit (TrpG) of anthranilate synthase (AS) provides the glutamine amidotransferase activity which generates ammonia as a substrate that, along with chorismate, is used in the second step, catalyzed by the large alpha subunit of AS (TrpE) to produce anthranilate. In the absence of TrpG, TrpE can synthesize anthranilate directly from chorismate and high concentrations of ammonia.</text>
</comment>
<dbReference type="AlphaFoldDB" id="U7UST9"/>
<keyword evidence="10 15" id="KW-0460">Magnesium</keyword>
<evidence type="ECO:0000256" key="13">
    <source>
        <dbReference type="ARBA" id="ARBA00025634"/>
    </source>
</evidence>
<keyword evidence="9 15" id="KW-0822">Tryptophan biosynthesis</keyword>
<sequence>METMSLNEILQYRKSYDIVPVAATLYADTCTPVEALCRLRGESKRCCLLESMEDATRWGRYTFIGVAPSMEMRCKDGVIQIKDAGGGTEMREDPVAVLQTVLQHYRAPRLANLPPFTGGFTGYFSYDYVACSERSLQLHGEDEGGFADFELMLFDKVVAFDHWRQQIVLIVNVRLDEAEKNYSQALRELADMARALRCGRSVYPAPLRLQTSFQPLFTKDEYCAMVRRGKHYIKEGEIFQVVLSNRVKARAKGSLFDAYRVLRTLNPSPYLFYLCSETVEIAGSSPETLIRLTDGALSTFPLAGTRRRGRTSREDEALAAELVRDPKELAEHNMLVDLGRNDLGRISKFGTVHVETYLDILRFSHVMHLGSTVTGEIGDGKTAIDAIGAVLPAGTLSGAPKIRACQIIDELEDCKRGIYGGAVGYIDFTGNMDMAIAIRLAYKKDDIVYVRAGAGIVADSRPEAEYQECVHKAQAIVTALETANGGIDR</sequence>
<comment type="caution">
    <text evidence="18">The sequence shown here is derived from an EMBL/GenBank/DDBJ whole genome shotgun (WGS) entry which is preliminary data.</text>
</comment>
<dbReference type="InterPro" id="IPR005256">
    <property type="entry name" value="Anth_synth_I_PabB"/>
</dbReference>
<gene>
    <name evidence="15 18" type="primary">trpE</name>
    <name evidence="18" type="ORF">HMPREF1250_1304</name>
</gene>
<evidence type="ECO:0000256" key="2">
    <source>
        <dbReference type="ARBA" id="ARBA00004873"/>
    </source>
</evidence>
<comment type="subunit">
    <text evidence="4 15">Heterotetramer consisting of two non-identical subunits: a beta subunit (TrpG) and a large alpha subunit (TrpE).</text>
</comment>
<evidence type="ECO:0000313" key="18">
    <source>
        <dbReference type="EMBL" id="ERT62507.1"/>
    </source>
</evidence>
<evidence type="ECO:0000256" key="7">
    <source>
        <dbReference type="ARBA" id="ARBA00022605"/>
    </source>
</evidence>
<dbReference type="GO" id="GO:0046872">
    <property type="term" value="F:metal ion binding"/>
    <property type="evidence" value="ECO:0007669"/>
    <property type="project" value="UniProtKB-KW"/>
</dbReference>
<name>U7UST9_9FIRM</name>
<evidence type="ECO:0000256" key="14">
    <source>
        <dbReference type="ARBA" id="ARBA00047683"/>
    </source>
</evidence>
<dbReference type="Pfam" id="PF00425">
    <property type="entry name" value="Chorismate_bind"/>
    <property type="match status" value="1"/>
</dbReference>
<feature type="domain" description="Anthranilate synthase component I N-terminal" evidence="17">
    <location>
        <begin position="28"/>
        <end position="168"/>
    </location>
</feature>
<dbReference type="GO" id="GO:0004049">
    <property type="term" value="F:anthranilate synthase activity"/>
    <property type="evidence" value="ECO:0007669"/>
    <property type="project" value="UniProtKB-EC"/>
</dbReference>
<dbReference type="PRINTS" id="PR00095">
    <property type="entry name" value="ANTSNTHASEI"/>
</dbReference>
<accession>U7UST9</accession>
<dbReference type="EC" id="4.1.3.27" evidence="5 15"/>
<evidence type="ECO:0000256" key="15">
    <source>
        <dbReference type="RuleBase" id="RU364045"/>
    </source>
</evidence>
<evidence type="ECO:0000259" key="17">
    <source>
        <dbReference type="Pfam" id="PF04715"/>
    </source>
</evidence>
<dbReference type="InterPro" id="IPR019999">
    <property type="entry name" value="Anth_synth_I-like"/>
</dbReference>
<keyword evidence="8 15" id="KW-0479">Metal-binding</keyword>
<evidence type="ECO:0000256" key="6">
    <source>
        <dbReference type="ARBA" id="ARBA00020653"/>
    </source>
</evidence>
<comment type="pathway">
    <text evidence="2 15">Amino-acid biosynthesis; L-tryptophan biosynthesis; L-tryptophan from chorismate: step 1/5.</text>
</comment>
<keyword evidence="7 15" id="KW-0028">Amino-acid biosynthesis</keyword>
<dbReference type="eggNOG" id="COG0147">
    <property type="taxonomic scope" value="Bacteria"/>
</dbReference>
<comment type="cofactor">
    <cofactor evidence="1 15">
        <name>Mg(2+)</name>
        <dbReference type="ChEBI" id="CHEBI:18420"/>
    </cofactor>
</comment>
<evidence type="ECO:0000256" key="10">
    <source>
        <dbReference type="ARBA" id="ARBA00022842"/>
    </source>
</evidence>
<evidence type="ECO:0000256" key="5">
    <source>
        <dbReference type="ARBA" id="ARBA00012266"/>
    </source>
</evidence>
<protein>
    <recommendedName>
        <fullName evidence="6 15">Anthranilate synthase component 1</fullName>
        <ecNumber evidence="5 15">4.1.3.27</ecNumber>
    </recommendedName>
</protein>
<evidence type="ECO:0000256" key="11">
    <source>
        <dbReference type="ARBA" id="ARBA00023141"/>
    </source>
</evidence>